<proteinExistence type="predicted"/>
<sequence>MISTKLLQNISLHFEQFNMLKLPYRFISTISSSAQVGPEHPYFIDVPGQASCQRPLRKRDMKGTLPPPRDVLKTRALRTPKNNSEFILKTTPEPKIQKLPQSEYEAWKRRMAESRKKNLRESIIELHNRKTERHNTLQTLSIGRRKRREKLLRMPQREDERLTLPTITLLNSSLQKGAVPDPNRSTRIAGKIARVKVREESKVQARRDALHTLYMNAREFIVTEMQLDERIKKIFIEEPFIEGDSTDNIWDMGSPPTVRDLLRKYEGETKSATEAFESPAVRIGERMLTIAEEFTGGKIEIESNTVDSV</sequence>
<dbReference type="STRING" id="52586.A0A0B1NZ41"/>
<protein>
    <submittedName>
        <fullName evidence="1">Uncharacterized protein</fullName>
    </submittedName>
</protein>
<accession>A0A0B1NZ41</accession>
<name>A0A0B1NZ41_UNCNE</name>
<dbReference type="Pfam" id="PF26163">
    <property type="entry name" value="mS26"/>
    <property type="match status" value="1"/>
</dbReference>
<reference evidence="1 2" key="1">
    <citation type="journal article" date="2014" name="BMC Genomics">
        <title>Adaptive genomic structural variation in the grape powdery mildew pathogen, Erysiphe necator.</title>
        <authorList>
            <person name="Jones L."/>
            <person name="Riaz S."/>
            <person name="Morales-Cruz A."/>
            <person name="Amrine K.C."/>
            <person name="McGuire B."/>
            <person name="Gubler W.D."/>
            <person name="Walker M.A."/>
            <person name="Cantu D."/>
        </authorList>
    </citation>
    <scope>NUCLEOTIDE SEQUENCE [LARGE SCALE GENOMIC DNA]</scope>
    <source>
        <strain evidence="2">c</strain>
    </source>
</reference>
<dbReference type="HOGENOM" id="CLU_065203_0_0_1"/>
<dbReference type="CDD" id="cd23703">
    <property type="entry name" value="mS26_PET12"/>
    <property type="match status" value="1"/>
</dbReference>
<evidence type="ECO:0000313" key="2">
    <source>
        <dbReference type="Proteomes" id="UP000030854"/>
    </source>
</evidence>
<comment type="caution">
    <text evidence="1">The sequence shown here is derived from an EMBL/GenBank/DDBJ whole genome shotgun (WGS) entry which is preliminary data.</text>
</comment>
<dbReference type="OMA" id="WNLGPPP"/>
<keyword evidence="2" id="KW-1185">Reference proteome</keyword>
<dbReference type="EMBL" id="JNVN01002682">
    <property type="protein sequence ID" value="KHJ31672.1"/>
    <property type="molecule type" value="Genomic_DNA"/>
</dbReference>
<dbReference type="AlphaFoldDB" id="A0A0B1NZ41"/>
<dbReference type="InterPro" id="IPR058940">
    <property type="entry name" value="mS26_fungi"/>
</dbReference>
<dbReference type="Proteomes" id="UP000030854">
    <property type="component" value="Unassembled WGS sequence"/>
</dbReference>
<organism evidence="1 2">
    <name type="scientific">Uncinula necator</name>
    <name type="common">Grape powdery mildew</name>
    <dbReference type="NCBI Taxonomy" id="52586"/>
    <lineage>
        <taxon>Eukaryota</taxon>
        <taxon>Fungi</taxon>
        <taxon>Dikarya</taxon>
        <taxon>Ascomycota</taxon>
        <taxon>Pezizomycotina</taxon>
        <taxon>Leotiomycetes</taxon>
        <taxon>Erysiphales</taxon>
        <taxon>Erysiphaceae</taxon>
        <taxon>Erysiphe</taxon>
    </lineage>
</organism>
<gene>
    <name evidence="1" type="ORF">EV44_g6183</name>
</gene>
<evidence type="ECO:0000313" key="1">
    <source>
        <dbReference type="EMBL" id="KHJ31672.1"/>
    </source>
</evidence>